<organism evidence="1 2">
    <name type="scientific">Caenorhabditis nigoni</name>
    <dbReference type="NCBI Taxonomy" id="1611254"/>
    <lineage>
        <taxon>Eukaryota</taxon>
        <taxon>Metazoa</taxon>
        <taxon>Ecdysozoa</taxon>
        <taxon>Nematoda</taxon>
        <taxon>Chromadorea</taxon>
        <taxon>Rhabditida</taxon>
        <taxon>Rhabditina</taxon>
        <taxon>Rhabditomorpha</taxon>
        <taxon>Rhabditoidea</taxon>
        <taxon>Rhabditidae</taxon>
        <taxon>Peloderinae</taxon>
        <taxon>Caenorhabditis</taxon>
    </lineage>
</organism>
<dbReference type="Proteomes" id="UP000230233">
    <property type="component" value="Chromosome X"/>
</dbReference>
<evidence type="ECO:0000313" key="2">
    <source>
        <dbReference type="Proteomes" id="UP000230233"/>
    </source>
</evidence>
<dbReference type="AlphaFoldDB" id="A0A2G5STC5"/>
<sequence length="108" mass="12182">MDTNGYTTFKVDCSSLSPSAQTDIFRLIVRCIDDQRRLESAAQVITDNVVRHQVASVLSDLRSYRRVLADNMVEHFEPDVVQESIRIVEKAMLYVSSSTDEICLIAGK</sequence>
<comment type="caution">
    <text evidence="1">The sequence shown here is derived from an EMBL/GenBank/DDBJ whole genome shotgun (WGS) entry which is preliminary data.</text>
</comment>
<dbReference type="EMBL" id="PDUG01000006">
    <property type="protein sequence ID" value="PIC18287.1"/>
    <property type="molecule type" value="Genomic_DNA"/>
</dbReference>
<proteinExistence type="predicted"/>
<protein>
    <submittedName>
        <fullName evidence="1">Uncharacterized protein</fullName>
    </submittedName>
</protein>
<name>A0A2G5STC5_9PELO</name>
<reference evidence="2" key="1">
    <citation type="submission" date="2017-10" db="EMBL/GenBank/DDBJ databases">
        <title>Rapid genome shrinkage in a self-fertile nematode reveals novel sperm competition proteins.</title>
        <authorList>
            <person name="Yin D."/>
            <person name="Schwarz E.M."/>
            <person name="Thomas C.G."/>
            <person name="Felde R.L."/>
            <person name="Korf I.F."/>
            <person name="Cutter A.D."/>
            <person name="Schartner C.M."/>
            <person name="Ralston E.J."/>
            <person name="Meyer B.J."/>
            <person name="Haag E.S."/>
        </authorList>
    </citation>
    <scope>NUCLEOTIDE SEQUENCE [LARGE SCALE GENOMIC DNA]</scope>
    <source>
        <strain evidence="2">JU1422</strain>
    </source>
</reference>
<keyword evidence="2" id="KW-1185">Reference proteome</keyword>
<dbReference type="OrthoDB" id="5777809at2759"/>
<accession>A0A2G5STC5</accession>
<gene>
    <name evidence="1" type="primary">Cnig_chr_X.g24231</name>
    <name evidence="1" type="ORF">B9Z55_024231</name>
</gene>
<evidence type="ECO:0000313" key="1">
    <source>
        <dbReference type="EMBL" id="PIC18287.1"/>
    </source>
</evidence>